<keyword evidence="6" id="KW-0315">Glutamine amidotransferase</keyword>
<keyword evidence="5" id="KW-0677">Repeat</keyword>
<dbReference type="NCBIfam" id="TIGR01135">
    <property type="entry name" value="glmS"/>
    <property type="match status" value="1"/>
</dbReference>
<dbReference type="GO" id="GO:0006487">
    <property type="term" value="P:protein N-linked glycosylation"/>
    <property type="evidence" value="ECO:0007669"/>
    <property type="project" value="TreeGrafter"/>
</dbReference>
<dbReference type="EC" id="2.6.1.16" evidence="2"/>
<dbReference type="AlphaFoldDB" id="A0A2R7Y265"/>
<dbReference type="GO" id="GO:0006002">
    <property type="term" value="P:fructose 6-phosphate metabolic process"/>
    <property type="evidence" value="ECO:0007669"/>
    <property type="project" value="TreeGrafter"/>
</dbReference>
<dbReference type="PANTHER" id="PTHR10937">
    <property type="entry name" value="GLUCOSAMINE--FRUCTOSE-6-PHOSPHATE AMINOTRANSFERASE, ISOMERIZING"/>
    <property type="match status" value="1"/>
</dbReference>
<dbReference type="GO" id="GO:0004360">
    <property type="term" value="F:glutamine-fructose-6-phosphate transaminase (isomerizing) activity"/>
    <property type="evidence" value="ECO:0007669"/>
    <property type="project" value="UniProtKB-EC"/>
</dbReference>
<feature type="domain" description="SIS" evidence="8">
    <location>
        <begin position="284"/>
        <end position="424"/>
    </location>
</feature>
<dbReference type="InterPro" id="IPR001347">
    <property type="entry name" value="SIS_dom"/>
</dbReference>
<dbReference type="Pfam" id="PF01380">
    <property type="entry name" value="SIS"/>
    <property type="match status" value="2"/>
</dbReference>
<keyword evidence="4" id="KW-0808">Transferase</keyword>
<dbReference type="PROSITE" id="PS51278">
    <property type="entry name" value="GATASE_TYPE_2"/>
    <property type="match status" value="1"/>
</dbReference>
<evidence type="ECO:0000313" key="9">
    <source>
        <dbReference type="EMBL" id="PUA31553.1"/>
    </source>
</evidence>
<name>A0A2R7Y265_9CREN</name>
<dbReference type="InterPro" id="IPR005855">
    <property type="entry name" value="GFAT"/>
</dbReference>
<dbReference type="InterPro" id="IPR035490">
    <property type="entry name" value="GlmS/FrlB_SIS"/>
</dbReference>
<dbReference type="Pfam" id="PF13537">
    <property type="entry name" value="GATase_7"/>
    <property type="match status" value="1"/>
</dbReference>
<dbReference type="Gene3D" id="3.40.50.10490">
    <property type="entry name" value="Glucose-6-phosphate isomerase like protein, domain 1"/>
    <property type="match status" value="2"/>
</dbReference>
<protein>
    <recommendedName>
        <fullName evidence="2">glutamine--fructose-6-phosphate transaminase (isomerizing)</fullName>
        <ecNumber evidence="2">2.6.1.16</ecNumber>
    </recommendedName>
</protein>
<evidence type="ECO:0000256" key="2">
    <source>
        <dbReference type="ARBA" id="ARBA00012916"/>
    </source>
</evidence>
<reference evidence="9 10" key="1">
    <citation type="journal article" date="2018" name="Syst. Appl. Microbiol.">
        <title>A new symbiotic nanoarchaeote (Candidatus Nanoclepta minutus) and its host (Zestosphaera tikiterensis gen. nov., sp. nov.) from a New Zealand hot spring.</title>
        <authorList>
            <person name="St John E."/>
            <person name="Liu Y."/>
            <person name="Podar M."/>
            <person name="Stott M.B."/>
            <person name="Meneghin J."/>
            <person name="Chen Z."/>
            <person name="Lagutin K."/>
            <person name="Mitchell K."/>
            <person name="Reysenbach A.L."/>
        </authorList>
    </citation>
    <scope>NUCLEOTIDE SEQUENCE [LARGE SCALE GENOMIC DNA]</scope>
    <source>
        <strain evidence="9">NZ3</strain>
    </source>
</reference>
<feature type="domain" description="Glutamine amidotransferase type-2" evidence="7">
    <location>
        <begin position="1"/>
        <end position="222"/>
    </location>
</feature>
<evidence type="ECO:0000256" key="4">
    <source>
        <dbReference type="ARBA" id="ARBA00022679"/>
    </source>
</evidence>
<evidence type="ECO:0000259" key="7">
    <source>
        <dbReference type="PROSITE" id="PS51278"/>
    </source>
</evidence>
<dbReference type="InterPro" id="IPR046348">
    <property type="entry name" value="SIS_dom_sf"/>
</dbReference>
<gene>
    <name evidence="9" type="ORF">B7O98_09190</name>
</gene>
<evidence type="ECO:0000256" key="6">
    <source>
        <dbReference type="ARBA" id="ARBA00022962"/>
    </source>
</evidence>
<evidence type="ECO:0000256" key="3">
    <source>
        <dbReference type="ARBA" id="ARBA00022576"/>
    </source>
</evidence>
<dbReference type="GO" id="GO:0006047">
    <property type="term" value="P:UDP-N-acetylglucosamine metabolic process"/>
    <property type="evidence" value="ECO:0007669"/>
    <property type="project" value="TreeGrafter"/>
</dbReference>
<organism evidence="9 10">
    <name type="scientific">Zestosphaera tikiterensis</name>
    <dbReference type="NCBI Taxonomy" id="1973259"/>
    <lineage>
        <taxon>Archaea</taxon>
        <taxon>Thermoproteota</taxon>
        <taxon>Thermoprotei</taxon>
        <taxon>Desulfurococcales</taxon>
        <taxon>Desulfurococcaceae</taxon>
        <taxon>Zestosphaera</taxon>
    </lineage>
</organism>
<sequence>MIVGGLIAVKSKKGINAIEASLESLKRMEFRGRDSSGLAFLIQGKIEVIKDAVPVDILSKSYDLSSFKSDVVLGHTRYSTHGKADKVNAHPHIDCRGSVAVVGDGALINYEDLLTKLLSENHLVRSKCDFEVVPHLIEFLTVSEGSSLLKATLDAFKFLRGVFSLAALLSDGHIVAYTSKQPLYVGEGNEFTSIASTKSGLYGIAEVYTTLEDGEVLLLTPGGDMKFVDSEGRTVFKVFKPLDLSPSLVSTDGYPHHMLREVYEIPYAILRTYSAVQRKYLELVGRVLAQSDNVYVVANGTSLHAGMIFAYYLSELAGKVPIVISAAEFPYYYVDKVKVGDAVIAVSQSGETRDVLKSAYEARLHGATVVGLTNNINSRLTRFSNIYLPIGAGPEISVPATKTFTSTVVLLYMVALATALASKTLSSEALDKVFEDLSNLSSTLLSVIDKLNAVAKEKAKLIAGKRSGYVVSRGLTYPLALEAALKIKEASYIHAEGVQGGELRHGPISILDKDMFTIFIEPLEEDAARDIHKLASEVLDYGASTLLIRSEGLVDVKEVNLEVIEVPKSSNKHLTVIPLSLAAQLLSYWIANYVGSPIDKPRRLFKVVSN</sequence>
<dbReference type="NCBIfam" id="NF001484">
    <property type="entry name" value="PRK00331.1"/>
    <property type="match status" value="1"/>
</dbReference>
<evidence type="ECO:0000259" key="8">
    <source>
        <dbReference type="PROSITE" id="PS51464"/>
    </source>
</evidence>
<dbReference type="InterPro" id="IPR017932">
    <property type="entry name" value="GATase_2_dom"/>
</dbReference>
<dbReference type="SUPFAM" id="SSF56235">
    <property type="entry name" value="N-terminal nucleophile aminohydrolases (Ntn hydrolases)"/>
    <property type="match status" value="1"/>
</dbReference>
<keyword evidence="3" id="KW-0032">Aminotransferase</keyword>
<dbReference type="EMBL" id="NBVN01000009">
    <property type="protein sequence ID" value="PUA31553.1"/>
    <property type="molecule type" value="Genomic_DNA"/>
</dbReference>
<dbReference type="PANTHER" id="PTHR10937:SF0">
    <property type="entry name" value="GLUTAMINE--FRUCTOSE-6-PHOSPHATE TRANSAMINASE (ISOMERIZING)"/>
    <property type="match status" value="1"/>
</dbReference>
<dbReference type="InterPro" id="IPR035466">
    <property type="entry name" value="GlmS/AgaS_SIS"/>
</dbReference>
<evidence type="ECO:0000256" key="5">
    <source>
        <dbReference type="ARBA" id="ARBA00022737"/>
    </source>
</evidence>
<accession>A0A2R7Y265</accession>
<dbReference type="Proteomes" id="UP000244093">
    <property type="component" value="Unassembled WGS sequence"/>
</dbReference>
<dbReference type="SUPFAM" id="SSF53697">
    <property type="entry name" value="SIS domain"/>
    <property type="match status" value="1"/>
</dbReference>
<feature type="domain" description="SIS" evidence="8">
    <location>
        <begin position="458"/>
        <end position="601"/>
    </location>
</feature>
<dbReference type="PROSITE" id="PS51464">
    <property type="entry name" value="SIS"/>
    <property type="match status" value="2"/>
</dbReference>
<evidence type="ECO:0000256" key="1">
    <source>
        <dbReference type="ARBA" id="ARBA00001031"/>
    </source>
</evidence>
<dbReference type="GO" id="GO:0097367">
    <property type="term" value="F:carbohydrate derivative binding"/>
    <property type="evidence" value="ECO:0007669"/>
    <property type="project" value="InterPro"/>
</dbReference>
<comment type="caution">
    <text evidence="9">The sequence shown here is derived from an EMBL/GenBank/DDBJ whole genome shotgun (WGS) entry which is preliminary data.</text>
</comment>
<dbReference type="Gene3D" id="3.60.20.10">
    <property type="entry name" value="Glutamine Phosphoribosylpyrophosphate, subunit 1, domain 1"/>
    <property type="match status" value="1"/>
</dbReference>
<dbReference type="CDD" id="cd05008">
    <property type="entry name" value="SIS_GlmS_GlmD_1"/>
    <property type="match status" value="1"/>
</dbReference>
<evidence type="ECO:0000313" key="10">
    <source>
        <dbReference type="Proteomes" id="UP000244093"/>
    </source>
</evidence>
<dbReference type="InterPro" id="IPR029055">
    <property type="entry name" value="Ntn_hydrolases_N"/>
</dbReference>
<dbReference type="CDD" id="cd05009">
    <property type="entry name" value="SIS_GlmS_GlmD_2"/>
    <property type="match status" value="1"/>
</dbReference>
<proteinExistence type="predicted"/>
<comment type="catalytic activity">
    <reaction evidence="1">
        <text>D-fructose 6-phosphate + L-glutamine = D-glucosamine 6-phosphate + L-glutamate</text>
        <dbReference type="Rhea" id="RHEA:13237"/>
        <dbReference type="ChEBI" id="CHEBI:29985"/>
        <dbReference type="ChEBI" id="CHEBI:58359"/>
        <dbReference type="ChEBI" id="CHEBI:58725"/>
        <dbReference type="ChEBI" id="CHEBI:61527"/>
        <dbReference type="EC" id="2.6.1.16"/>
    </reaction>
</comment>